<organism evidence="1 2">
    <name type="scientific">Curtobacterium aetherium</name>
    <dbReference type="NCBI Taxonomy" id="2841594"/>
    <lineage>
        <taxon>Bacteria</taxon>
        <taxon>Bacillati</taxon>
        <taxon>Actinomycetota</taxon>
        <taxon>Actinomycetes</taxon>
        <taxon>Micrococcales</taxon>
        <taxon>Microbacteriaceae</taxon>
        <taxon>Curtobacterium</taxon>
    </lineage>
</organism>
<keyword evidence="2" id="KW-1185">Reference proteome</keyword>
<reference evidence="1" key="1">
    <citation type="submission" date="2021-06" db="EMBL/GenBank/DDBJ databases">
        <authorList>
            <person name="Ellington A.J."/>
            <person name="Bryan N.C."/>
            <person name="Christner B.C."/>
            <person name="Reisch C.R."/>
        </authorList>
    </citation>
    <scope>NUCLEOTIDE SEQUENCE</scope>
    <source>
        <strain evidence="1">L6-1</strain>
    </source>
</reference>
<evidence type="ECO:0000313" key="1">
    <source>
        <dbReference type="EMBL" id="QWS34039.1"/>
    </source>
</evidence>
<sequence length="180" mass="20427">MEIDDAQIGRNVARARGSRSQKELAVAMRERGHRWSQATVWNVERGERPLRLSEANSLAEILEVLSIHTFTVTDVQERVFEVMKQLAAAQAQMEAQAAEVLRLQRRLATEADALVRRDSTALDAGELGKRIRYELGVVPVELIRDEQTDVLLKLRAQEHRGPYAQAMLDGLEEIKWTVDE</sequence>
<dbReference type="Proteomes" id="UP000681794">
    <property type="component" value="Chromosome"/>
</dbReference>
<accession>A0ACD1E574</accession>
<gene>
    <name evidence="1" type="ORF">KM842_02215</name>
</gene>
<proteinExistence type="predicted"/>
<evidence type="ECO:0000313" key="2">
    <source>
        <dbReference type="Proteomes" id="UP000681794"/>
    </source>
</evidence>
<protein>
    <submittedName>
        <fullName evidence="1">Helix-turn-helix domain-containing protein</fullName>
    </submittedName>
</protein>
<dbReference type="EMBL" id="CP076544">
    <property type="protein sequence ID" value="QWS34039.1"/>
    <property type="molecule type" value="Genomic_DNA"/>
</dbReference>
<name>A0ACD1E574_9MICO</name>